<gene>
    <name evidence="4" type="ORF">FM114_15945</name>
</gene>
<dbReference type="GO" id="GO:0008233">
    <property type="term" value="F:peptidase activity"/>
    <property type="evidence" value="ECO:0007669"/>
    <property type="project" value="UniProtKB-KW"/>
</dbReference>
<feature type="transmembrane region" description="Helical" evidence="2">
    <location>
        <begin position="140"/>
        <end position="157"/>
    </location>
</feature>
<dbReference type="InterPro" id="IPR021878">
    <property type="entry name" value="TgpA_N"/>
</dbReference>
<feature type="domain" description="Transglutaminase-like" evidence="3">
    <location>
        <begin position="461"/>
        <end position="530"/>
    </location>
</feature>
<keyword evidence="2" id="KW-0812">Transmembrane</keyword>
<evidence type="ECO:0000313" key="4">
    <source>
        <dbReference type="EMBL" id="SJN45417.1"/>
    </source>
</evidence>
<organism evidence="4 5">
    <name type="scientific">Luteococcus japonicus LSP_Lj1</name>
    <dbReference type="NCBI Taxonomy" id="1255658"/>
    <lineage>
        <taxon>Bacteria</taxon>
        <taxon>Bacillati</taxon>
        <taxon>Actinomycetota</taxon>
        <taxon>Actinomycetes</taxon>
        <taxon>Propionibacteriales</taxon>
        <taxon>Propionibacteriaceae</taxon>
        <taxon>Luteococcus</taxon>
    </lineage>
</organism>
<feature type="transmembrane region" description="Helical" evidence="2">
    <location>
        <begin position="113"/>
        <end position="133"/>
    </location>
</feature>
<evidence type="ECO:0000256" key="1">
    <source>
        <dbReference type="SAM" id="MobiDB-lite"/>
    </source>
</evidence>
<proteinExistence type="predicted"/>
<keyword evidence="4" id="KW-0378">Hydrolase</keyword>
<dbReference type="Proteomes" id="UP000188342">
    <property type="component" value="Unassembled WGS sequence"/>
</dbReference>
<dbReference type="OrthoDB" id="9804023at2"/>
<name>A0A1R4KMM2_9ACTN</name>
<dbReference type="EMBL" id="FUKQ01000063">
    <property type="protein sequence ID" value="SJN45417.1"/>
    <property type="molecule type" value="Genomic_DNA"/>
</dbReference>
<keyword evidence="2" id="KW-0472">Membrane</keyword>
<feature type="transmembrane region" description="Helical" evidence="2">
    <location>
        <begin position="209"/>
        <end position="228"/>
    </location>
</feature>
<dbReference type="Pfam" id="PF11992">
    <property type="entry name" value="TgpA_N"/>
    <property type="match status" value="1"/>
</dbReference>
<dbReference type="Pfam" id="PF01841">
    <property type="entry name" value="Transglut_core"/>
    <property type="match status" value="1"/>
</dbReference>
<dbReference type="Gene3D" id="3.10.620.30">
    <property type="match status" value="1"/>
</dbReference>
<feature type="transmembrane region" description="Helical" evidence="2">
    <location>
        <begin position="57"/>
        <end position="79"/>
    </location>
</feature>
<evidence type="ECO:0000256" key="2">
    <source>
        <dbReference type="SAM" id="Phobius"/>
    </source>
</evidence>
<dbReference type="AlphaFoldDB" id="A0A1R4KMM2"/>
<evidence type="ECO:0000259" key="3">
    <source>
        <dbReference type="SMART" id="SM00460"/>
    </source>
</evidence>
<dbReference type="STRING" id="1255658.FM114_15945"/>
<dbReference type="RefSeq" id="WP_094766124.1">
    <property type="nucleotide sequence ID" value="NZ_FUKQ01000063.1"/>
</dbReference>
<keyword evidence="2" id="KW-1133">Transmembrane helix</keyword>
<dbReference type="PANTHER" id="PTHR42736">
    <property type="entry name" value="PROTEIN-GLUTAMINE GAMMA-GLUTAMYLTRANSFERASE"/>
    <property type="match status" value="1"/>
</dbReference>
<accession>A0A1R4KMM2</accession>
<protein>
    <submittedName>
        <fullName evidence="4">Transglutaminase-like enzymes, putative cysteine proteases</fullName>
    </submittedName>
</protein>
<dbReference type="InterPro" id="IPR002931">
    <property type="entry name" value="Transglutaminase-like"/>
</dbReference>
<feature type="transmembrane region" description="Helical" evidence="2">
    <location>
        <begin position="32"/>
        <end position="50"/>
    </location>
</feature>
<dbReference type="InterPro" id="IPR038765">
    <property type="entry name" value="Papain-like_cys_pep_sf"/>
</dbReference>
<dbReference type="SUPFAM" id="SSF54001">
    <property type="entry name" value="Cysteine proteinases"/>
    <property type="match status" value="1"/>
</dbReference>
<evidence type="ECO:0000313" key="5">
    <source>
        <dbReference type="Proteomes" id="UP000188342"/>
    </source>
</evidence>
<feature type="transmembrane region" description="Helical" evidence="2">
    <location>
        <begin position="163"/>
        <end position="182"/>
    </location>
</feature>
<feature type="region of interest" description="Disordered" evidence="1">
    <location>
        <begin position="549"/>
        <end position="584"/>
    </location>
</feature>
<dbReference type="GO" id="GO:0006508">
    <property type="term" value="P:proteolysis"/>
    <property type="evidence" value="ECO:0007669"/>
    <property type="project" value="UniProtKB-KW"/>
</dbReference>
<keyword evidence="5" id="KW-1185">Reference proteome</keyword>
<dbReference type="SMART" id="SM00460">
    <property type="entry name" value="TGc"/>
    <property type="match status" value="1"/>
</dbReference>
<dbReference type="InterPro" id="IPR052901">
    <property type="entry name" value="Bact_TGase-like"/>
</dbReference>
<sequence length="752" mass="80509">MMRPSDRLTLAVALAMLLGQFSLVPLTQDRLFLAQGAGVILLLQVLSLLLRRFGLPAIVVHLAQLVSLAAVGLGLGLLAQPAADRGITHLPALLSRAVMQIRVELAPMTSTAAVTWLMVLLIGLVTIVADILVVTLQATAWMLAPLLTLYLIPALAIGRDVSWWVFALLGVGYLIVLVADGINENSAWTRNLASDSAHNPHSKAGALRLGALVGVPALILALGLGAIVPRMGNLDIESARPRGSGPLEMADPTIDLSKNLNLPVDRVVLTYKADEPLYLRTASLTVMDAKGWHMSPVQLKDGALPAPPGLTTPSKQVTAEISVQDLSGEYLPAPYAPQSHTAEGRWRYDPQTLTILSTEDENRTDSIRNKTYQVTSSLNDPQAENFTLAESGTPSDAKTTAAVPIDVPKPIMDIAHDVTKGASTPVLKAAAIQAYLSSPRNFGYSTTAPPGDGFEVLTNFLTKDKTGYCVHFASAMALMARIEGIPSRVSVGFLPGEKKGDHYEVKASNMHAWPELYFKDYGWVRFEPTSRVASAPEWSLVNKDVKPLPSATASGGASSKAPSKSPSSASASPSSSASSIDPAPAGEPTAWTKIIKWGAGILGLLGLLSLPSMIRLLSRSRRLDASADPYDRVTRGWLELRDTLHDLGQPWPQGTPRENAAALSPHFDERGGEALDRLAMGVERSRYARTLGELGNVGDDVRELRNQLLAGATTGGRMLALLLPRSLWKRLTGTADGHVAVRQETDHQHYVS</sequence>
<reference evidence="4 5" key="1">
    <citation type="submission" date="2017-02" db="EMBL/GenBank/DDBJ databases">
        <authorList>
            <person name="Peterson S.W."/>
        </authorList>
    </citation>
    <scope>NUCLEOTIDE SEQUENCE [LARGE SCALE GENOMIC DNA]</scope>
    <source>
        <strain evidence="4 5">LSP_Lj1</strain>
    </source>
</reference>
<keyword evidence="4" id="KW-0645">Protease</keyword>
<dbReference type="PANTHER" id="PTHR42736:SF1">
    <property type="entry name" value="PROTEIN-GLUTAMINE GAMMA-GLUTAMYLTRANSFERASE"/>
    <property type="match status" value="1"/>
</dbReference>